<dbReference type="InterPro" id="IPR039018">
    <property type="entry name" value="VapC20-like"/>
</dbReference>
<dbReference type="Gene3D" id="3.40.50.1010">
    <property type="entry name" value="5'-nuclease"/>
    <property type="match status" value="1"/>
</dbReference>
<evidence type="ECO:0000313" key="2">
    <source>
        <dbReference type="EMBL" id="PIP61682.1"/>
    </source>
</evidence>
<gene>
    <name evidence="2" type="ORF">COW99_02835</name>
</gene>
<name>A0A2H0BVH2_9BACT</name>
<accession>A0A2H0BVH2</accession>
<dbReference type="PANTHER" id="PTHR42188">
    <property type="entry name" value="23S RRNA-SPECIFIC ENDONUCLEASE VAPC20"/>
    <property type="match status" value="1"/>
</dbReference>
<comment type="caution">
    <text evidence="2">The sequence shown here is derived from an EMBL/GenBank/DDBJ whole genome shotgun (WGS) entry which is preliminary data.</text>
</comment>
<proteinExistence type="predicted"/>
<dbReference type="GO" id="GO:0004521">
    <property type="term" value="F:RNA endonuclease activity"/>
    <property type="evidence" value="ECO:0007669"/>
    <property type="project" value="InterPro"/>
</dbReference>
<feature type="domain" description="PIN" evidence="1">
    <location>
        <begin position="3"/>
        <end position="125"/>
    </location>
</feature>
<dbReference type="InterPro" id="IPR029060">
    <property type="entry name" value="PIN-like_dom_sf"/>
</dbReference>
<dbReference type="AlphaFoldDB" id="A0A2H0BVH2"/>
<evidence type="ECO:0000313" key="3">
    <source>
        <dbReference type="Proteomes" id="UP000231246"/>
    </source>
</evidence>
<dbReference type="Proteomes" id="UP000231246">
    <property type="component" value="Unassembled WGS sequence"/>
</dbReference>
<sequence length="133" mass="15363">MTIFIDTSALLALINSKDEFHKSALNFVKQYHPDLVTSSWVIEEFISHLHARYGVKEAYNGTDFIKDLKALKIVYLDKEKLDKIFSIYHEKGSSRISLVDVSNVVIMKDESLKEIFSFDRQFASVFRLTVLPD</sequence>
<evidence type="ECO:0000259" key="1">
    <source>
        <dbReference type="Pfam" id="PF01850"/>
    </source>
</evidence>
<dbReference type="SUPFAM" id="SSF88723">
    <property type="entry name" value="PIN domain-like"/>
    <property type="match status" value="1"/>
</dbReference>
<protein>
    <recommendedName>
        <fullName evidence="1">PIN domain-containing protein</fullName>
    </recommendedName>
</protein>
<dbReference type="InterPro" id="IPR002716">
    <property type="entry name" value="PIN_dom"/>
</dbReference>
<reference evidence="2 3" key="1">
    <citation type="submission" date="2017-09" db="EMBL/GenBank/DDBJ databases">
        <title>Depth-based differentiation of microbial function through sediment-hosted aquifers and enrichment of novel symbionts in the deep terrestrial subsurface.</title>
        <authorList>
            <person name="Probst A.J."/>
            <person name="Ladd B."/>
            <person name="Jarett J.K."/>
            <person name="Geller-Mcgrath D.E."/>
            <person name="Sieber C.M."/>
            <person name="Emerson J.B."/>
            <person name="Anantharaman K."/>
            <person name="Thomas B.C."/>
            <person name="Malmstrom R."/>
            <person name="Stieglmeier M."/>
            <person name="Klingl A."/>
            <person name="Woyke T."/>
            <person name="Ryan C.M."/>
            <person name="Banfield J.F."/>
        </authorList>
    </citation>
    <scope>NUCLEOTIDE SEQUENCE [LARGE SCALE GENOMIC DNA]</scope>
    <source>
        <strain evidence="2">CG22_combo_CG10-13_8_21_14_all_38_20</strain>
    </source>
</reference>
<dbReference type="PANTHER" id="PTHR42188:SF1">
    <property type="entry name" value="23S RRNA-SPECIFIC ENDONUCLEASE VAPC20"/>
    <property type="match status" value="1"/>
</dbReference>
<dbReference type="Pfam" id="PF01850">
    <property type="entry name" value="PIN"/>
    <property type="match status" value="1"/>
</dbReference>
<dbReference type="GO" id="GO:0016075">
    <property type="term" value="P:rRNA catabolic process"/>
    <property type="evidence" value="ECO:0007669"/>
    <property type="project" value="TreeGrafter"/>
</dbReference>
<organism evidence="2 3">
    <name type="scientific">Candidatus Roizmanbacteria bacterium CG22_combo_CG10-13_8_21_14_all_38_20</name>
    <dbReference type="NCBI Taxonomy" id="1974862"/>
    <lineage>
        <taxon>Bacteria</taxon>
        <taxon>Candidatus Roizmaniibacteriota</taxon>
    </lineage>
</organism>
<dbReference type="EMBL" id="PCTA01000019">
    <property type="protein sequence ID" value="PIP61682.1"/>
    <property type="molecule type" value="Genomic_DNA"/>
</dbReference>